<evidence type="ECO:0000313" key="2">
    <source>
        <dbReference type="Proteomes" id="UP001501353"/>
    </source>
</evidence>
<protein>
    <recommendedName>
        <fullName evidence="3">DUF3368 domain-containing protein</fullName>
    </recommendedName>
</protein>
<dbReference type="Gene3D" id="3.40.50.1010">
    <property type="entry name" value="5'-nuclease"/>
    <property type="match status" value="1"/>
</dbReference>
<dbReference type="Proteomes" id="UP001501353">
    <property type="component" value="Unassembled WGS sequence"/>
</dbReference>
<dbReference type="InterPro" id="IPR029060">
    <property type="entry name" value="PIN-like_dom_sf"/>
</dbReference>
<organism evidence="1 2">
    <name type="scientific">Actimicrobium antarcticum</name>
    <dbReference type="NCBI Taxonomy" id="1051899"/>
    <lineage>
        <taxon>Bacteria</taxon>
        <taxon>Pseudomonadati</taxon>
        <taxon>Pseudomonadota</taxon>
        <taxon>Betaproteobacteria</taxon>
        <taxon>Burkholderiales</taxon>
        <taxon>Oxalobacteraceae</taxon>
        <taxon>Actimicrobium</taxon>
    </lineage>
</organism>
<sequence>MLLLISDANILIDIEIGGLVAPMFSLEYQFAVPDVLFYEELEEQHNYLLEMGLSARVLDEEMVRRVIALAAKYPRPGRNDLFALALAEKETCPLLTGDKALKMAAESENVEVRGTLWLVSVMVRAGTITVHVARAAFQKMRAQGRRLPWDTAEKMLAELDVGY</sequence>
<name>A0ABP7SJD6_9BURK</name>
<dbReference type="Pfam" id="PF11848">
    <property type="entry name" value="DUF3368"/>
    <property type="match status" value="1"/>
</dbReference>
<dbReference type="InterPro" id="IPR021799">
    <property type="entry name" value="PIN-like_prokaryotic"/>
</dbReference>
<dbReference type="RefSeq" id="WP_344761420.1">
    <property type="nucleotide sequence ID" value="NZ_BAAAZE010000002.1"/>
</dbReference>
<gene>
    <name evidence="1" type="ORF">GCM10022212_02720</name>
</gene>
<evidence type="ECO:0000313" key="1">
    <source>
        <dbReference type="EMBL" id="GAA4012500.1"/>
    </source>
</evidence>
<dbReference type="SUPFAM" id="SSF88723">
    <property type="entry name" value="PIN domain-like"/>
    <property type="match status" value="1"/>
</dbReference>
<comment type="caution">
    <text evidence="1">The sequence shown here is derived from an EMBL/GenBank/DDBJ whole genome shotgun (WGS) entry which is preliminary data.</text>
</comment>
<keyword evidence="2" id="KW-1185">Reference proteome</keyword>
<reference evidence="2" key="1">
    <citation type="journal article" date="2019" name="Int. J. Syst. Evol. Microbiol.">
        <title>The Global Catalogue of Microorganisms (GCM) 10K type strain sequencing project: providing services to taxonomists for standard genome sequencing and annotation.</title>
        <authorList>
            <consortium name="The Broad Institute Genomics Platform"/>
            <consortium name="The Broad Institute Genome Sequencing Center for Infectious Disease"/>
            <person name="Wu L."/>
            <person name="Ma J."/>
        </authorList>
    </citation>
    <scope>NUCLEOTIDE SEQUENCE [LARGE SCALE GENOMIC DNA]</scope>
    <source>
        <strain evidence="2">JCM 16673</strain>
    </source>
</reference>
<dbReference type="CDD" id="cd18685">
    <property type="entry name" value="PIN_VapC-like"/>
    <property type="match status" value="1"/>
</dbReference>
<evidence type="ECO:0008006" key="3">
    <source>
        <dbReference type="Google" id="ProtNLM"/>
    </source>
</evidence>
<proteinExistence type="predicted"/>
<accession>A0ABP7SJD6</accession>
<dbReference type="EMBL" id="BAAAZE010000002">
    <property type="protein sequence ID" value="GAA4012500.1"/>
    <property type="molecule type" value="Genomic_DNA"/>
</dbReference>